<dbReference type="GO" id="GO:0016791">
    <property type="term" value="F:phosphatase activity"/>
    <property type="evidence" value="ECO:0007669"/>
    <property type="project" value="TreeGrafter"/>
</dbReference>
<dbReference type="EMBL" id="CAJPIZ010019970">
    <property type="protein sequence ID" value="CAG2117123.1"/>
    <property type="molecule type" value="Genomic_DNA"/>
</dbReference>
<name>A0A7R9LCB4_9ACAR</name>
<dbReference type="OrthoDB" id="40579at2759"/>
<dbReference type="PANTHER" id="PTHR18901:SF38">
    <property type="entry name" value="PSEUDOURIDINE-5'-PHOSPHATASE"/>
    <property type="match status" value="1"/>
</dbReference>
<keyword evidence="2" id="KW-1185">Reference proteome</keyword>
<gene>
    <name evidence="1" type="ORF">OSB1V03_LOCUS17077</name>
</gene>
<dbReference type="InterPro" id="IPR023214">
    <property type="entry name" value="HAD_sf"/>
</dbReference>
<protein>
    <submittedName>
        <fullName evidence="1">Uncharacterized protein</fullName>
    </submittedName>
</protein>
<dbReference type="Gene3D" id="1.10.150.240">
    <property type="entry name" value="Putative phosphatase, domain 2"/>
    <property type="match status" value="1"/>
</dbReference>
<dbReference type="InterPro" id="IPR036412">
    <property type="entry name" value="HAD-like_sf"/>
</dbReference>
<dbReference type="Gene3D" id="3.40.50.1000">
    <property type="entry name" value="HAD superfamily/HAD-like"/>
    <property type="match status" value="1"/>
</dbReference>
<dbReference type="Proteomes" id="UP000759131">
    <property type="component" value="Unassembled WGS sequence"/>
</dbReference>
<dbReference type="InterPro" id="IPR023198">
    <property type="entry name" value="PGP-like_dom2"/>
</dbReference>
<reference evidence="1" key="1">
    <citation type="submission" date="2020-11" db="EMBL/GenBank/DDBJ databases">
        <authorList>
            <person name="Tran Van P."/>
        </authorList>
    </citation>
    <scope>NUCLEOTIDE SEQUENCE</scope>
</reference>
<accession>A0A7R9LCB4</accession>
<organism evidence="1">
    <name type="scientific">Medioppia subpectinata</name>
    <dbReference type="NCBI Taxonomy" id="1979941"/>
    <lineage>
        <taxon>Eukaryota</taxon>
        <taxon>Metazoa</taxon>
        <taxon>Ecdysozoa</taxon>
        <taxon>Arthropoda</taxon>
        <taxon>Chelicerata</taxon>
        <taxon>Arachnida</taxon>
        <taxon>Acari</taxon>
        <taxon>Acariformes</taxon>
        <taxon>Sarcoptiformes</taxon>
        <taxon>Oribatida</taxon>
        <taxon>Brachypylina</taxon>
        <taxon>Oppioidea</taxon>
        <taxon>Oppiidae</taxon>
        <taxon>Medioppia</taxon>
    </lineage>
</organism>
<dbReference type="SFLD" id="SFLDS00003">
    <property type="entry name" value="Haloacid_Dehalogenase"/>
    <property type="match status" value="1"/>
</dbReference>
<dbReference type="FunFam" id="1.10.150.240:FF:000001">
    <property type="entry name" value="Haloacid dehalogenase-like hydrolase domain"/>
    <property type="match status" value="1"/>
</dbReference>
<dbReference type="AlphaFoldDB" id="A0A7R9LCB4"/>
<dbReference type="Pfam" id="PF13419">
    <property type="entry name" value="HAD_2"/>
    <property type="match status" value="1"/>
</dbReference>
<dbReference type="EMBL" id="OC874545">
    <property type="protein sequence ID" value="CAD7637679.1"/>
    <property type="molecule type" value="Genomic_DNA"/>
</dbReference>
<dbReference type="SFLD" id="SFLDG01129">
    <property type="entry name" value="C1.5:_HAD__Beta-PGM__Phosphata"/>
    <property type="match status" value="1"/>
</dbReference>
<dbReference type="SUPFAM" id="SSF56784">
    <property type="entry name" value="HAD-like"/>
    <property type="match status" value="1"/>
</dbReference>
<sequence>MPANGQSYTPVSHVVFDMDGLLLDTEPRYEKAISTVTERYGKPYKLELKVRVIGTTGRDSARLITKELELPITPDQYIAELDKEYEKVFDNVPFMAGAERLVRHLHKHQVPIAIATSSKKHTFELKTRELMHVFKLFHHILIASDDPEITRGKPDPQSYQVT</sequence>
<dbReference type="InterPro" id="IPR041492">
    <property type="entry name" value="HAD_2"/>
</dbReference>
<evidence type="ECO:0000313" key="1">
    <source>
        <dbReference type="EMBL" id="CAD7637679.1"/>
    </source>
</evidence>
<evidence type="ECO:0000313" key="2">
    <source>
        <dbReference type="Proteomes" id="UP000759131"/>
    </source>
</evidence>
<dbReference type="PANTHER" id="PTHR18901">
    <property type="entry name" value="2-DEOXYGLUCOSE-6-PHOSPHATE PHOSPHATASE 2"/>
    <property type="match status" value="1"/>
</dbReference>
<proteinExistence type="predicted"/>